<dbReference type="InterPro" id="IPR003141">
    <property type="entry name" value="Pol/His_phosphatase_N"/>
</dbReference>
<name>A0A497XD70_9PROT</name>
<protein>
    <recommendedName>
        <fullName evidence="1">Polymerase/histidinol phosphatase N-terminal domain-containing protein</fullName>
    </recommendedName>
</protein>
<reference evidence="2 3" key="1">
    <citation type="submission" date="2018-10" db="EMBL/GenBank/DDBJ databases">
        <title>Genomic Encyclopedia of Type Strains, Phase IV (KMG-IV): sequencing the most valuable type-strain genomes for metagenomic binning, comparative biology and taxonomic classification.</title>
        <authorList>
            <person name="Goeker M."/>
        </authorList>
    </citation>
    <scope>NUCLEOTIDE SEQUENCE [LARGE SCALE GENOMIC DNA]</scope>
    <source>
        <strain evidence="2 3">DSM 26916</strain>
    </source>
</reference>
<evidence type="ECO:0000259" key="1">
    <source>
        <dbReference type="SMART" id="SM00481"/>
    </source>
</evidence>
<dbReference type="GO" id="GO:0004534">
    <property type="term" value="F:5'-3' RNA exonuclease activity"/>
    <property type="evidence" value="ECO:0007669"/>
    <property type="project" value="TreeGrafter"/>
</dbReference>
<keyword evidence="3" id="KW-1185">Reference proteome</keyword>
<dbReference type="NCBIfam" id="NF041577">
    <property type="entry name" value="nside_bi_sphtase"/>
    <property type="match status" value="1"/>
</dbReference>
<dbReference type="EMBL" id="RCCI01000005">
    <property type="protein sequence ID" value="RLJ64674.1"/>
    <property type="molecule type" value="Genomic_DNA"/>
</dbReference>
<dbReference type="Gene3D" id="3.20.20.140">
    <property type="entry name" value="Metal-dependent hydrolases"/>
    <property type="match status" value="1"/>
</dbReference>
<accession>A0A497XD70</accession>
<dbReference type="AlphaFoldDB" id="A0A497XD70"/>
<organism evidence="2 3">
    <name type="scientific">Sulfurisoma sediminicola</name>
    <dbReference type="NCBI Taxonomy" id="1381557"/>
    <lineage>
        <taxon>Bacteria</taxon>
        <taxon>Pseudomonadati</taxon>
        <taxon>Pseudomonadota</taxon>
        <taxon>Betaproteobacteria</taxon>
        <taxon>Nitrosomonadales</taxon>
        <taxon>Sterolibacteriaceae</taxon>
        <taxon>Sulfurisoma</taxon>
    </lineage>
</organism>
<gene>
    <name evidence="2" type="ORF">DFR35_1315</name>
</gene>
<feature type="domain" description="Polymerase/histidinol phosphatase N-terminal" evidence="1">
    <location>
        <begin position="12"/>
        <end position="77"/>
    </location>
</feature>
<dbReference type="PANTHER" id="PTHR42924">
    <property type="entry name" value="EXONUCLEASE"/>
    <property type="match status" value="1"/>
</dbReference>
<dbReference type="InterPro" id="IPR004013">
    <property type="entry name" value="PHP_dom"/>
</dbReference>
<dbReference type="PANTHER" id="PTHR42924:SF3">
    <property type="entry name" value="POLYMERASE_HISTIDINOL PHOSPHATASE N-TERMINAL DOMAIN-CONTAINING PROTEIN"/>
    <property type="match status" value="1"/>
</dbReference>
<evidence type="ECO:0000313" key="2">
    <source>
        <dbReference type="EMBL" id="RLJ64674.1"/>
    </source>
</evidence>
<dbReference type="GO" id="GO:0035312">
    <property type="term" value="F:5'-3' DNA exonuclease activity"/>
    <property type="evidence" value="ECO:0007669"/>
    <property type="project" value="TreeGrafter"/>
</dbReference>
<dbReference type="Pfam" id="PF02811">
    <property type="entry name" value="PHP"/>
    <property type="match status" value="1"/>
</dbReference>
<dbReference type="SUPFAM" id="SSF89550">
    <property type="entry name" value="PHP domain-like"/>
    <property type="match status" value="1"/>
</dbReference>
<dbReference type="OrthoDB" id="9804333at2"/>
<sequence length="286" mass="30857">MRNFSPSHLLNADLHCHSTVSDGLLAPAAVVRRAHGNGVELLALTDHDEIGGLAEARAAADALGVKFLDGTEISVSWGDDQTVHIVALGFDPAYVPLVQGLGQVRGGRDSRAMRMAEELDKVGIHGAYEGALKYVGNPALISRSHFARYIVELGHARDVKSVFDWWLAKGKPGYVSHPWATFEDAMGWIAGAGGIAVIAHPGRYRLSRAELHQMFGVFKDLGGRGIEVISGSHNAEMTSEYANVARKFGFLASRASDFHGPGESYADLGKLPLLPEDLTPVWSEFF</sequence>
<dbReference type="SMART" id="SM00481">
    <property type="entry name" value="POLIIIAc"/>
    <property type="match status" value="1"/>
</dbReference>
<proteinExistence type="predicted"/>
<dbReference type="CDD" id="cd07438">
    <property type="entry name" value="PHP_HisPPase_AMP"/>
    <property type="match status" value="1"/>
</dbReference>
<evidence type="ECO:0000313" key="3">
    <source>
        <dbReference type="Proteomes" id="UP000268908"/>
    </source>
</evidence>
<dbReference type="InterPro" id="IPR052018">
    <property type="entry name" value="PHP_domain"/>
</dbReference>
<comment type="caution">
    <text evidence="2">The sequence shown here is derived from an EMBL/GenBank/DDBJ whole genome shotgun (WGS) entry which is preliminary data.</text>
</comment>
<dbReference type="InterPro" id="IPR049742">
    <property type="entry name" value="35NBP"/>
</dbReference>
<dbReference type="Gene3D" id="1.10.150.650">
    <property type="match status" value="1"/>
</dbReference>
<dbReference type="InterPro" id="IPR016195">
    <property type="entry name" value="Pol/histidinol_Pase-like"/>
</dbReference>
<dbReference type="Proteomes" id="UP000268908">
    <property type="component" value="Unassembled WGS sequence"/>
</dbReference>